<dbReference type="InterPro" id="IPR043128">
    <property type="entry name" value="Rev_trsase/Diguanyl_cyclase"/>
</dbReference>
<comment type="caution">
    <text evidence="1">The sequence shown here is derived from an EMBL/GenBank/DDBJ whole genome shotgun (WGS) entry which is preliminary data.</text>
</comment>
<name>A0AAE0C8J6_9CHLO</name>
<gene>
    <name evidence="1" type="ORF">CYMTET_40874</name>
</gene>
<protein>
    <recommendedName>
        <fullName evidence="3">Reverse transcriptase</fullName>
    </recommendedName>
</protein>
<dbReference type="EMBL" id="LGRX02027208">
    <property type="protein sequence ID" value="KAK3249709.1"/>
    <property type="molecule type" value="Genomic_DNA"/>
</dbReference>
<reference evidence="1 2" key="1">
    <citation type="journal article" date="2015" name="Genome Biol. Evol.">
        <title>Comparative Genomics of a Bacterivorous Green Alga Reveals Evolutionary Causalities and Consequences of Phago-Mixotrophic Mode of Nutrition.</title>
        <authorList>
            <person name="Burns J.A."/>
            <person name="Paasch A."/>
            <person name="Narechania A."/>
            <person name="Kim E."/>
        </authorList>
    </citation>
    <scope>NUCLEOTIDE SEQUENCE [LARGE SCALE GENOMIC DNA]</scope>
    <source>
        <strain evidence="1 2">PLY_AMNH</strain>
    </source>
</reference>
<evidence type="ECO:0008006" key="3">
    <source>
        <dbReference type="Google" id="ProtNLM"/>
    </source>
</evidence>
<keyword evidence="2" id="KW-1185">Reference proteome</keyword>
<dbReference type="Gene3D" id="3.30.70.270">
    <property type="match status" value="2"/>
</dbReference>
<proteinExistence type="predicted"/>
<evidence type="ECO:0000313" key="1">
    <source>
        <dbReference type="EMBL" id="KAK3249709.1"/>
    </source>
</evidence>
<accession>A0AAE0C8J6</accession>
<evidence type="ECO:0000313" key="2">
    <source>
        <dbReference type="Proteomes" id="UP001190700"/>
    </source>
</evidence>
<sequence>DTAEQHIKDVERVIRTLGDAGIRLHSGKSTFAAKTVDFLGRIGHGTIGAQNAKCEAIQELPRPKDKFELRSILGLMNYYKGLVGEPGGPSYSHMARPLNDLLQKDVVDVKGAWGKA</sequence>
<dbReference type="InterPro" id="IPR043502">
    <property type="entry name" value="DNA/RNA_pol_sf"/>
</dbReference>
<dbReference type="AlphaFoldDB" id="A0AAE0C8J6"/>
<dbReference type="Proteomes" id="UP001190700">
    <property type="component" value="Unassembled WGS sequence"/>
</dbReference>
<dbReference type="PANTHER" id="PTHR33064:SF37">
    <property type="entry name" value="RIBONUCLEASE H"/>
    <property type="match status" value="1"/>
</dbReference>
<dbReference type="InterPro" id="IPR051320">
    <property type="entry name" value="Viral_Replic_Matur_Polypro"/>
</dbReference>
<dbReference type="PANTHER" id="PTHR33064">
    <property type="entry name" value="POL PROTEIN"/>
    <property type="match status" value="1"/>
</dbReference>
<feature type="non-terminal residue" evidence="1">
    <location>
        <position position="1"/>
    </location>
</feature>
<organism evidence="1 2">
    <name type="scientific">Cymbomonas tetramitiformis</name>
    <dbReference type="NCBI Taxonomy" id="36881"/>
    <lineage>
        <taxon>Eukaryota</taxon>
        <taxon>Viridiplantae</taxon>
        <taxon>Chlorophyta</taxon>
        <taxon>Pyramimonadophyceae</taxon>
        <taxon>Pyramimonadales</taxon>
        <taxon>Pyramimonadaceae</taxon>
        <taxon>Cymbomonas</taxon>
    </lineage>
</organism>
<dbReference type="SUPFAM" id="SSF56672">
    <property type="entry name" value="DNA/RNA polymerases"/>
    <property type="match status" value="1"/>
</dbReference>